<dbReference type="InterPro" id="IPR007681">
    <property type="entry name" value="Mog1"/>
</dbReference>
<evidence type="ECO:0000256" key="3">
    <source>
        <dbReference type="ARBA" id="ARBA00022927"/>
    </source>
</evidence>
<evidence type="ECO:0000313" key="5">
    <source>
        <dbReference type="Proteomes" id="UP000758603"/>
    </source>
</evidence>
<dbReference type="GeneID" id="70125226"/>
<name>A0A9P8UH35_9PEZI</name>
<organism evidence="4 5">
    <name type="scientific">Truncatella angustata</name>
    <dbReference type="NCBI Taxonomy" id="152316"/>
    <lineage>
        <taxon>Eukaryota</taxon>
        <taxon>Fungi</taxon>
        <taxon>Dikarya</taxon>
        <taxon>Ascomycota</taxon>
        <taxon>Pezizomycotina</taxon>
        <taxon>Sordariomycetes</taxon>
        <taxon>Xylariomycetidae</taxon>
        <taxon>Amphisphaeriales</taxon>
        <taxon>Sporocadaceae</taxon>
        <taxon>Truncatella</taxon>
    </lineage>
</organism>
<keyword evidence="3" id="KW-0653">Protein transport</keyword>
<dbReference type="SUPFAM" id="SSF55724">
    <property type="entry name" value="Mog1p/PsbP-like"/>
    <property type="match status" value="1"/>
</dbReference>
<dbReference type="AlphaFoldDB" id="A0A9P8UH35"/>
<dbReference type="Proteomes" id="UP000758603">
    <property type="component" value="Unassembled WGS sequence"/>
</dbReference>
<dbReference type="GO" id="GO:0031267">
    <property type="term" value="F:small GTPase binding"/>
    <property type="evidence" value="ECO:0007669"/>
    <property type="project" value="TreeGrafter"/>
</dbReference>
<reference evidence="4" key="1">
    <citation type="journal article" date="2021" name="Nat. Commun.">
        <title>Genetic determinants of endophytism in the Arabidopsis root mycobiome.</title>
        <authorList>
            <person name="Mesny F."/>
            <person name="Miyauchi S."/>
            <person name="Thiergart T."/>
            <person name="Pickel B."/>
            <person name="Atanasova L."/>
            <person name="Karlsson M."/>
            <person name="Huettel B."/>
            <person name="Barry K.W."/>
            <person name="Haridas S."/>
            <person name="Chen C."/>
            <person name="Bauer D."/>
            <person name="Andreopoulos W."/>
            <person name="Pangilinan J."/>
            <person name="LaButti K."/>
            <person name="Riley R."/>
            <person name="Lipzen A."/>
            <person name="Clum A."/>
            <person name="Drula E."/>
            <person name="Henrissat B."/>
            <person name="Kohler A."/>
            <person name="Grigoriev I.V."/>
            <person name="Martin F.M."/>
            <person name="Hacquard S."/>
        </authorList>
    </citation>
    <scope>NUCLEOTIDE SEQUENCE</scope>
    <source>
        <strain evidence="4">MPI-SDFR-AT-0073</strain>
    </source>
</reference>
<proteinExistence type="inferred from homology"/>
<keyword evidence="5" id="KW-1185">Reference proteome</keyword>
<accession>A0A9P8UH35</accession>
<gene>
    <name evidence="4" type="ORF">BKA67DRAFT_346072</name>
</gene>
<dbReference type="OrthoDB" id="10255285at2759"/>
<dbReference type="Pfam" id="PF04603">
    <property type="entry name" value="Mog1"/>
    <property type="match status" value="1"/>
</dbReference>
<dbReference type="GO" id="GO:0005085">
    <property type="term" value="F:guanyl-nucleotide exchange factor activity"/>
    <property type="evidence" value="ECO:0007669"/>
    <property type="project" value="TreeGrafter"/>
</dbReference>
<evidence type="ECO:0000256" key="1">
    <source>
        <dbReference type="ARBA" id="ARBA00010307"/>
    </source>
</evidence>
<sequence>MSYKTVPLYGGAIVVSLPDQFADVSRLREVPDHQEVWIDKDGFTSIVFEINERVGEKGTGPEIDGRALTRHLEDVVEEDIDRLKVWNTTPTLFSRLDENVPAYTLIATITPKSSSDKDRKSAPDFTALIMTLVRLEREMTDFLITINVPHIKGEYDEDDIDLELGKQGKLIGDAVDYAAKIWETFKVKDWNLFSEV</sequence>
<evidence type="ECO:0000256" key="2">
    <source>
        <dbReference type="ARBA" id="ARBA00022448"/>
    </source>
</evidence>
<dbReference type="EMBL" id="JAGPXC010000006">
    <property type="protein sequence ID" value="KAH6652075.1"/>
    <property type="molecule type" value="Genomic_DNA"/>
</dbReference>
<dbReference type="PANTHER" id="PTHR15837">
    <property type="entry name" value="RAN GUANINE NUCLEOTIDE RELEASE FACTOR"/>
    <property type="match status" value="1"/>
</dbReference>
<dbReference type="RefSeq" id="XP_045956353.1">
    <property type="nucleotide sequence ID" value="XM_046096333.1"/>
</dbReference>
<keyword evidence="2" id="KW-0813">Transport</keyword>
<dbReference type="Gene3D" id="3.40.1000.10">
    <property type="entry name" value="Mog1/PsbP, alpha/beta/alpha sandwich"/>
    <property type="match status" value="1"/>
</dbReference>
<dbReference type="PANTHER" id="PTHR15837:SF0">
    <property type="entry name" value="RAN GUANINE NUCLEOTIDE RELEASE FACTOR"/>
    <property type="match status" value="1"/>
</dbReference>
<dbReference type="InterPro" id="IPR016123">
    <property type="entry name" value="Mog1/PsbP_a/b/a-sand"/>
</dbReference>
<protein>
    <submittedName>
        <fullName evidence="4">Ran-interacting Mog1 protein</fullName>
    </submittedName>
</protein>
<comment type="similarity">
    <text evidence="1">Belongs to the MOG1 family.</text>
</comment>
<comment type="caution">
    <text evidence="4">The sequence shown here is derived from an EMBL/GenBank/DDBJ whole genome shotgun (WGS) entry which is preliminary data.</text>
</comment>
<evidence type="ECO:0000313" key="4">
    <source>
        <dbReference type="EMBL" id="KAH6652075.1"/>
    </source>
</evidence>
<dbReference type="GO" id="GO:0006606">
    <property type="term" value="P:protein import into nucleus"/>
    <property type="evidence" value="ECO:0007669"/>
    <property type="project" value="TreeGrafter"/>
</dbReference>
<dbReference type="GO" id="GO:0005634">
    <property type="term" value="C:nucleus"/>
    <property type="evidence" value="ECO:0007669"/>
    <property type="project" value="TreeGrafter"/>
</dbReference>